<evidence type="ECO:0000313" key="2">
    <source>
        <dbReference type="Proteomes" id="UP000252680"/>
    </source>
</evidence>
<dbReference type="AlphaFoldDB" id="A0A365YPZ3"/>
<reference evidence="1 2" key="1">
    <citation type="submission" date="2018-05" db="EMBL/GenBank/DDBJ databases">
        <title>Komagataeibacter cocois sp. nov., for a novel cellulose- producing strain isolated from coconut milk.</title>
        <authorList>
            <person name="Liu L."/>
            <person name="Wang Y."/>
            <person name="Liu S."/>
            <person name="Bi J."/>
            <person name="Chen H."/>
            <person name="Deng J."/>
            <person name="Zhang C."/>
            <person name="Hu Q."/>
            <person name="Li C."/>
        </authorList>
    </citation>
    <scope>NUCLEOTIDE SEQUENCE [LARGE SCALE GENOMIC DNA]</scope>
    <source>
        <strain evidence="1 2">WE7</strain>
    </source>
</reference>
<proteinExistence type="predicted"/>
<comment type="caution">
    <text evidence="1">The sequence shown here is derived from an EMBL/GenBank/DDBJ whole genome shotgun (WGS) entry which is preliminary data.</text>
</comment>
<name>A0A365YPZ3_9PROT</name>
<keyword evidence="2" id="KW-1185">Reference proteome</keyword>
<evidence type="ECO:0000313" key="1">
    <source>
        <dbReference type="EMBL" id="RBM04458.1"/>
    </source>
</evidence>
<sequence>MAIGYVRTGHLFMSFPMLSIRYQRIITVGAMGKPMENRHGTAIGSMLGSPFPGAGVNIVSQSEKCHEMLESIPLHSSGRFPALYL</sequence>
<protein>
    <submittedName>
        <fullName evidence="1">Uncharacterized protein</fullName>
    </submittedName>
</protein>
<dbReference type="EMBL" id="QEXL01000048">
    <property type="protein sequence ID" value="RBM04458.1"/>
    <property type="molecule type" value="Genomic_DNA"/>
</dbReference>
<gene>
    <name evidence="1" type="ORF">NJLHNGOC_15355</name>
</gene>
<dbReference type="Proteomes" id="UP000252680">
    <property type="component" value="Unassembled WGS sequence"/>
</dbReference>
<organism evidence="1 2">
    <name type="scientific">Novacetimonas cocois</name>
    <dbReference type="NCBI Taxonomy" id="1747507"/>
    <lineage>
        <taxon>Bacteria</taxon>
        <taxon>Pseudomonadati</taxon>
        <taxon>Pseudomonadota</taxon>
        <taxon>Alphaproteobacteria</taxon>
        <taxon>Acetobacterales</taxon>
        <taxon>Acetobacteraceae</taxon>
        <taxon>Novacetimonas</taxon>
    </lineage>
</organism>
<accession>A0A365YPZ3</accession>